<keyword evidence="18" id="KW-0255">Endonuclease</keyword>
<organism evidence="18 19">
    <name type="scientific">Naumannella halotolerans</name>
    <dbReference type="NCBI Taxonomy" id="993414"/>
    <lineage>
        <taxon>Bacteria</taxon>
        <taxon>Bacillati</taxon>
        <taxon>Actinomycetota</taxon>
        <taxon>Actinomycetes</taxon>
        <taxon>Propionibacteriales</taxon>
        <taxon>Propionibacteriaceae</taxon>
        <taxon>Naumannella</taxon>
    </lineage>
</organism>
<evidence type="ECO:0000256" key="13">
    <source>
        <dbReference type="ARBA" id="ARBA00023295"/>
    </source>
</evidence>
<dbReference type="EMBL" id="SOAW01000001">
    <property type="protein sequence ID" value="TDT34024.1"/>
    <property type="molecule type" value="Genomic_DNA"/>
</dbReference>
<keyword evidence="9" id="KW-0238">DNA-binding</keyword>
<proteinExistence type="inferred from homology"/>
<dbReference type="Pfam" id="PF06831">
    <property type="entry name" value="H2TH"/>
    <property type="match status" value="1"/>
</dbReference>
<evidence type="ECO:0000256" key="14">
    <source>
        <dbReference type="ARBA" id="ARBA00044632"/>
    </source>
</evidence>
<keyword evidence="4" id="KW-0479">Metal-binding</keyword>
<keyword evidence="18" id="KW-0540">Nuclease</keyword>
<sequence>MPEGHTLRRLAQDLNAVFAGTRPRISSPQGRFADSAALVDGQPWAGADSYGKHLFLGFGDRSELVIHIHLGLIGSLRFDQPLAAPARLRIEVDEHFAELRGPQTCALITPAELVAVVARLGPDPLRADADPEIAWQRIHRSGKSIAALLMDQSVIAGIGNVYRAEVLFRNRINPFTAGSRLKRTSWLAIWSDLVQLMPLGVRDNRIDTVRPEHTPEAMGRDPRVDDHGGEVYVYRRNDLPCLVCGSRIRTKVVEGRNLFWCGNCQRRS</sequence>
<dbReference type="RefSeq" id="WP_133754449.1">
    <property type="nucleotide sequence ID" value="NZ_SOAW01000001.1"/>
</dbReference>
<dbReference type="InterPro" id="IPR010979">
    <property type="entry name" value="Ribosomal_uS13-like_H2TH"/>
</dbReference>
<keyword evidence="7" id="KW-0378">Hydrolase</keyword>
<keyword evidence="19" id="KW-1185">Reference proteome</keyword>
<dbReference type="GO" id="GO:0006979">
    <property type="term" value="P:response to oxidative stress"/>
    <property type="evidence" value="ECO:0007669"/>
    <property type="project" value="UniProtKB-ARBA"/>
</dbReference>
<evidence type="ECO:0000256" key="9">
    <source>
        <dbReference type="ARBA" id="ARBA00023125"/>
    </source>
</evidence>
<reference evidence="18 19" key="1">
    <citation type="submission" date="2019-03" db="EMBL/GenBank/DDBJ databases">
        <title>Genomic Encyclopedia of Archaeal and Bacterial Type Strains, Phase II (KMG-II): from individual species to whole genera.</title>
        <authorList>
            <person name="Goeker M."/>
        </authorList>
    </citation>
    <scope>NUCLEOTIDE SEQUENCE [LARGE SCALE GENOMIC DNA]</scope>
    <source>
        <strain evidence="18 19">DSM 24323</strain>
    </source>
</reference>
<accession>A0A4R7J9P7</accession>
<dbReference type="GO" id="GO:0006284">
    <property type="term" value="P:base-excision repair"/>
    <property type="evidence" value="ECO:0007669"/>
    <property type="project" value="InterPro"/>
</dbReference>
<keyword evidence="13" id="KW-0326">Glycosidase</keyword>
<dbReference type="Gene3D" id="3.20.190.10">
    <property type="entry name" value="MutM-like, N-terminal"/>
    <property type="match status" value="1"/>
</dbReference>
<dbReference type="InterPro" id="IPR015887">
    <property type="entry name" value="DNA_glyclase_Znf_dom_DNA_BS"/>
</dbReference>
<dbReference type="FunFam" id="1.10.8.50:FF:000003">
    <property type="entry name" value="Formamidopyrimidine-DNA glycosylase"/>
    <property type="match status" value="1"/>
</dbReference>
<dbReference type="GO" id="GO:0008270">
    <property type="term" value="F:zinc ion binding"/>
    <property type="evidence" value="ECO:0007669"/>
    <property type="project" value="UniProtKB-KW"/>
</dbReference>
<keyword evidence="11" id="KW-0456">Lyase</keyword>
<feature type="domain" description="FPG-type" evidence="16">
    <location>
        <begin position="232"/>
        <end position="266"/>
    </location>
</feature>
<dbReference type="EC" id="4.2.99.18" evidence="3"/>
<dbReference type="GO" id="GO:0003690">
    <property type="term" value="F:double-stranded DNA binding"/>
    <property type="evidence" value="ECO:0007669"/>
    <property type="project" value="UniProtKB-ARBA"/>
</dbReference>
<evidence type="ECO:0000256" key="2">
    <source>
        <dbReference type="ARBA" id="ARBA00009409"/>
    </source>
</evidence>
<comment type="cofactor">
    <cofactor evidence="1">
        <name>Zn(2+)</name>
        <dbReference type="ChEBI" id="CHEBI:29105"/>
    </cofactor>
</comment>
<evidence type="ECO:0000256" key="8">
    <source>
        <dbReference type="ARBA" id="ARBA00022833"/>
    </source>
</evidence>
<dbReference type="GO" id="GO:0000703">
    <property type="term" value="F:oxidized pyrimidine nucleobase lesion DNA N-glycosylase activity"/>
    <property type="evidence" value="ECO:0007669"/>
    <property type="project" value="TreeGrafter"/>
</dbReference>
<evidence type="ECO:0000313" key="19">
    <source>
        <dbReference type="Proteomes" id="UP000295371"/>
    </source>
</evidence>
<dbReference type="PANTHER" id="PTHR42697:SF3">
    <property type="entry name" value="ENDONUCLEASE 8 1"/>
    <property type="match status" value="1"/>
</dbReference>
<dbReference type="GO" id="GO:0003684">
    <property type="term" value="F:damaged DNA binding"/>
    <property type="evidence" value="ECO:0007669"/>
    <property type="project" value="InterPro"/>
</dbReference>
<dbReference type="OrthoDB" id="9800855at2"/>
<evidence type="ECO:0000256" key="4">
    <source>
        <dbReference type="ARBA" id="ARBA00022723"/>
    </source>
</evidence>
<dbReference type="SUPFAM" id="SSF81624">
    <property type="entry name" value="N-terminal domain of MutM-like DNA repair proteins"/>
    <property type="match status" value="1"/>
</dbReference>
<dbReference type="PROSITE" id="PS51066">
    <property type="entry name" value="ZF_FPG_2"/>
    <property type="match status" value="1"/>
</dbReference>
<keyword evidence="6 15" id="KW-0863">Zinc-finger</keyword>
<evidence type="ECO:0000256" key="12">
    <source>
        <dbReference type="ARBA" id="ARBA00023268"/>
    </source>
</evidence>
<dbReference type="InterPro" id="IPR010663">
    <property type="entry name" value="Znf_FPG/IleRS"/>
</dbReference>
<keyword evidence="12" id="KW-0511">Multifunctional enzyme</keyword>
<evidence type="ECO:0000259" key="16">
    <source>
        <dbReference type="PROSITE" id="PS51066"/>
    </source>
</evidence>
<dbReference type="InterPro" id="IPR000214">
    <property type="entry name" value="Znf_DNA_glyclase/AP_lyase"/>
</dbReference>
<evidence type="ECO:0000256" key="1">
    <source>
        <dbReference type="ARBA" id="ARBA00001947"/>
    </source>
</evidence>
<comment type="catalytic activity">
    <reaction evidence="14">
        <text>2'-deoxyribonucleotide-(2'-deoxyribose 5'-phosphate)-2'-deoxyribonucleotide-DNA = a 3'-end 2'-deoxyribonucleotide-(2,3-dehydro-2,3-deoxyribose 5'-phosphate)-DNA + a 5'-end 5'-phospho-2'-deoxyribonucleoside-DNA + H(+)</text>
        <dbReference type="Rhea" id="RHEA:66592"/>
        <dbReference type="Rhea" id="RHEA-COMP:13180"/>
        <dbReference type="Rhea" id="RHEA-COMP:16897"/>
        <dbReference type="Rhea" id="RHEA-COMP:17067"/>
        <dbReference type="ChEBI" id="CHEBI:15378"/>
        <dbReference type="ChEBI" id="CHEBI:136412"/>
        <dbReference type="ChEBI" id="CHEBI:157695"/>
        <dbReference type="ChEBI" id="CHEBI:167181"/>
        <dbReference type="EC" id="4.2.99.18"/>
    </reaction>
</comment>
<evidence type="ECO:0000256" key="10">
    <source>
        <dbReference type="ARBA" id="ARBA00023204"/>
    </source>
</evidence>
<dbReference type="SMART" id="SM01232">
    <property type="entry name" value="H2TH"/>
    <property type="match status" value="1"/>
</dbReference>
<gene>
    <name evidence="18" type="ORF">CLV29_1669</name>
</gene>
<evidence type="ECO:0000313" key="18">
    <source>
        <dbReference type="EMBL" id="TDT34024.1"/>
    </source>
</evidence>
<evidence type="ECO:0000256" key="5">
    <source>
        <dbReference type="ARBA" id="ARBA00022763"/>
    </source>
</evidence>
<dbReference type="SUPFAM" id="SSF57716">
    <property type="entry name" value="Glucocorticoid receptor-like (DNA-binding domain)"/>
    <property type="match status" value="1"/>
</dbReference>
<dbReference type="PANTHER" id="PTHR42697">
    <property type="entry name" value="ENDONUCLEASE 8"/>
    <property type="match status" value="1"/>
</dbReference>
<evidence type="ECO:0000256" key="7">
    <source>
        <dbReference type="ARBA" id="ARBA00022801"/>
    </source>
</evidence>
<dbReference type="SUPFAM" id="SSF46946">
    <property type="entry name" value="S13-like H2TH domain"/>
    <property type="match status" value="1"/>
</dbReference>
<dbReference type="GO" id="GO:0008534">
    <property type="term" value="F:oxidized purine nucleobase lesion DNA N-glycosylase activity"/>
    <property type="evidence" value="ECO:0007669"/>
    <property type="project" value="UniProtKB-ARBA"/>
</dbReference>
<dbReference type="InterPro" id="IPR035937">
    <property type="entry name" value="FPG_N"/>
</dbReference>
<evidence type="ECO:0000256" key="3">
    <source>
        <dbReference type="ARBA" id="ARBA00012720"/>
    </source>
</evidence>
<dbReference type="PROSITE" id="PS51068">
    <property type="entry name" value="FPG_CAT"/>
    <property type="match status" value="1"/>
</dbReference>
<dbReference type="PROSITE" id="PS01242">
    <property type="entry name" value="ZF_FPG_1"/>
    <property type="match status" value="1"/>
</dbReference>
<evidence type="ECO:0000259" key="17">
    <source>
        <dbReference type="PROSITE" id="PS51068"/>
    </source>
</evidence>
<keyword evidence="10" id="KW-0234">DNA repair</keyword>
<keyword evidence="8" id="KW-0862">Zinc</keyword>
<name>A0A4R7J9P7_9ACTN</name>
<protein>
    <recommendedName>
        <fullName evidence="3">DNA-(apurinic or apyrimidinic site) lyase</fullName>
        <ecNumber evidence="3">4.2.99.18</ecNumber>
    </recommendedName>
</protein>
<feature type="domain" description="Formamidopyrimidine-DNA glycosylase catalytic" evidence="17">
    <location>
        <begin position="2"/>
        <end position="97"/>
    </location>
</feature>
<dbReference type="Pfam" id="PF06827">
    <property type="entry name" value="zf-FPG_IleRS"/>
    <property type="match status" value="1"/>
</dbReference>
<comment type="caution">
    <text evidence="18">The sequence shown here is derived from an EMBL/GenBank/DDBJ whole genome shotgun (WGS) entry which is preliminary data.</text>
</comment>
<comment type="similarity">
    <text evidence="2">Belongs to the FPG family.</text>
</comment>
<dbReference type="InterPro" id="IPR012319">
    <property type="entry name" value="FPG_cat"/>
</dbReference>
<dbReference type="AlphaFoldDB" id="A0A4R7J9P7"/>
<dbReference type="Gene3D" id="1.10.8.50">
    <property type="match status" value="1"/>
</dbReference>
<dbReference type="CDD" id="cd08970">
    <property type="entry name" value="AcNei1_N"/>
    <property type="match status" value="1"/>
</dbReference>
<evidence type="ECO:0000256" key="11">
    <source>
        <dbReference type="ARBA" id="ARBA00023239"/>
    </source>
</evidence>
<evidence type="ECO:0000256" key="15">
    <source>
        <dbReference type="PROSITE-ProRule" id="PRU00391"/>
    </source>
</evidence>
<dbReference type="GO" id="GO:0140078">
    <property type="term" value="F:class I DNA-(apurinic or apyrimidinic site) endonuclease activity"/>
    <property type="evidence" value="ECO:0007669"/>
    <property type="project" value="UniProtKB-EC"/>
</dbReference>
<dbReference type="Pfam" id="PF01149">
    <property type="entry name" value="Fapy_DNA_glyco"/>
    <property type="match status" value="1"/>
</dbReference>
<evidence type="ECO:0000256" key="6">
    <source>
        <dbReference type="ARBA" id="ARBA00022771"/>
    </source>
</evidence>
<dbReference type="SMART" id="SM00898">
    <property type="entry name" value="Fapy_DNA_glyco"/>
    <property type="match status" value="1"/>
</dbReference>
<keyword evidence="5" id="KW-0227">DNA damage</keyword>
<dbReference type="Proteomes" id="UP000295371">
    <property type="component" value="Unassembled WGS sequence"/>
</dbReference>
<dbReference type="InterPro" id="IPR015886">
    <property type="entry name" value="H2TH_FPG"/>
</dbReference>